<protein>
    <submittedName>
        <fullName evidence="2">Uncharacterized protein</fullName>
    </submittedName>
</protein>
<evidence type="ECO:0000313" key="2">
    <source>
        <dbReference type="EMBL" id="MFH7598761.1"/>
    </source>
</evidence>
<feature type="transmembrane region" description="Helical" evidence="1">
    <location>
        <begin position="12"/>
        <end position="37"/>
    </location>
</feature>
<keyword evidence="1" id="KW-0472">Membrane</keyword>
<accession>A0ABW7PK21</accession>
<keyword evidence="1" id="KW-0812">Transmembrane</keyword>
<evidence type="ECO:0000313" key="3">
    <source>
        <dbReference type="Proteomes" id="UP001610631"/>
    </source>
</evidence>
<dbReference type="Proteomes" id="UP001610631">
    <property type="component" value="Unassembled WGS sequence"/>
</dbReference>
<organism evidence="2 3">
    <name type="scientific">Streptomyces racemochromogenes</name>
    <dbReference type="NCBI Taxonomy" id="67353"/>
    <lineage>
        <taxon>Bacteria</taxon>
        <taxon>Bacillati</taxon>
        <taxon>Actinomycetota</taxon>
        <taxon>Actinomycetes</taxon>
        <taxon>Kitasatosporales</taxon>
        <taxon>Streptomycetaceae</taxon>
        <taxon>Streptomyces</taxon>
    </lineage>
</organism>
<dbReference type="EMBL" id="JBBDHD010000093">
    <property type="protein sequence ID" value="MFH7598761.1"/>
    <property type="molecule type" value="Genomic_DNA"/>
</dbReference>
<dbReference type="RefSeq" id="WP_395512437.1">
    <property type="nucleotide sequence ID" value="NZ_JBBDHD010000093.1"/>
</dbReference>
<keyword evidence="1" id="KW-1133">Transmembrane helix</keyword>
<proteinExistence type="predicted"/>
<reference evidence="2 3" key="1">
    <citation type="submission" date="2024-03" db="EMBL/GenBank/DDBJ databases">
        <title>Whole genome sequencing of Streptomyces racemochromogenes, to identify antimicrobial biosynthetic gene clusters.</title>
        <authorList>
            <person name="Suryawanshi P."/>
            <person name="Krishnaraj P.U."/>
            <person name="Arun Y.P."/>
            <person name="Suryawanshi M.P."/>
            <person name="Rakshit O."/>
        </authorList>
    </citation>
    <scope>NUCLEOTIDE SEQUENCE [LARGE SCALE GENOMIC DNA]</scope>
    <source>
        <strain evidence="2 3">AUDT626</strain>
    </source>
</reference>
<comment type="caution">
    <text evidence="2">The sequence shown here is derived from an EMBL/GenBank/DDBJ whole genome shotgun (WGS) entry which is preliminary data.</text>
</comment>
<gene>
    <name evidence="2" type="ORF">WDV06_27245</name>
</gene>
<sequence>MRETNLDPQGASMWTTAWTVALIPVAFLFGGLAPMATDARPGTVAVTTALWWSSWTVAPLLVVASRLLSARPGTAVAGRWAGRAALGPPVAVILLTSAM</sequence>
<keyword evidence="3" id="KW-1185">Reference proteome</keyword>
<evidence type="ECO:0000256" key="1">
    <source>
        <dbReference type="SAM" id="Phobius"/>
    </source>
</evidence>
<name>A0ABW7PK21_9ACTN</name>